<dbReference type="SUPFAM" id="SSF55021">
    <property type="entry name" value="ACT-like"/>
    <property type="match status" value="1"/>
</dbReference>
<dbReference type="InterPro" id="IPR010043">
    <property type="entry name" value="UTase/UR"/>
</dbReference>
<dbReference type="CDD" id="cd04900">
    <property type="entry name" value="ACT_UUR-like_1"/>
    <property type="match status" value="1"/>
</dbReference>
<evidence type="ECO:0000256" key="3">
    <source>
        <dbReference type="ARBA" id="ARBA00022737"/>
    </source>
</evidence>
<dbReference type="CDD" id="cd04899">
    <property type="entry name" value="ACT_ACR-UUR-like_2"/>
    <property type="match status" value="1"/>
</dbReference>
<evidence type="ECO:0000256" key="6">
    <source>
        <dbReference type="ARBA" id="ARBA00023268"/>
    </source>
</evidence>
<proteinExistence type="inferred from homology"/>
<dbReference type="PIRSF" id="PIRSF006288">
    <property type="entry name" value="PII_uridyltransf"/>
    <property type="match status" value="1"/>
</dbReference>
<keyword evidence="6" id="KW-0511">Multifunctional enzyme</keyword>
<dbReference type="InterPro" id="IPR013546">
    <property type="entry name" value="PII_UdlTrfase/GS_AdlTrfase"/>
</dbReference>
<dbReference type="GO" id="GO:0016787">
    <property type="term" value="F:hydrolase activity"/>
    <property type="evidence" value="ECO:0007669"/>
    <property type="project" value="UniProtKB-KW"/>
</dbReference>
<dbReference type="PROSITE" id="PS51671">
    <property type="entry name" value="ACT"/>
    <property type="match status" value="2"/>
</dbReference>
<evidence type="ECO:0000256" key="1">
    <source>
        <dbReference type="ARBA" id="ARBA00022679"/>
    </source>
</evidence>
<dbReference type="AlphaFoldDB" id="A0A381Q3D5"/>
<feature type="domain" description="ACT" evidence="7">
    <location>
        <begin position="686"/>
        <end position="769"/>
    </location>
</feature>
<organism evidence="9">
    <name type="scientific">marine metagenome</name>
    <dbReference type="NCBI Taxonomy" id="408172"/>
    <lineage>
        <taxon>unclassified sequences</taxon>
        <taxon>metagenomes</taxon>
        <taxon>ecological metagenomes</taxon>
    </lineage>
</organism>
<dbReference type="SUPFAM" id="SSF81301">
    <property type="entry name" value="Nucleotidyltransferase"/>
    <property type="match status" value="1"/>
</dbReference>
<evidence type="ECO:0000259" key="7">
    <source>
        <dbReference type="PROSITE" id="PS51671"/>
    </source>
</evidence>
<dbReference type="Pfam" id="PF01909">
    <property type="entry name" value="NTP_transf_2"/>
    <property type="match status" value="1"/>
</dbReference>
<dbReference type="InterPro" id="IPR006674">
    <property type="entry name" value="HD_domain"/>
</dbReference>
<feature type="domain" description="ACT" evidence="7">
    <location>
        <begin position="796"/>
        <end position="870"/>
    </location>
</feature>
<evidence type="ECO:0000256" key="5">
    <source>
        <dbReference type="ARBA" id="ARBA00022842"/>
    </source>
</evidence>
<evidence type="ECO:0008006" key="10">
    <source>
        <dbReference type="Google" id="ProtNLM"/>
    </source>
</evidence>
<dbReference type="PANTHER" id="PTHR47320">
    <property type="entry name" value="BIFUNCTIONAL URIDYLYLTRANSFERASE/URIDYLYL-REMOVING ENZYME"/>
    <property type="match status" value="1"/>
</dbReference>
<dbReference type="InterPro" id="IPR043519">
    <property type="entry name" value="NT_sf"/>
</dbReference>
<dbReference type="PANTHER" id="PTHR47320:SF1">
    <property type="entry name" value="BIFUNCTIONAL URIDYLYLTRANSFERASE_URIDYLYL-REMOVING ENZYME"/>
    <property type="match status" value="1"/>
</dbReference>
<dbReference type="PROSITE" id="PS51831">
    <property type="entry name" value="HD"/>
    <property type="match status" value="1"/>
</dbReference>
<dbReference type="Pfam" id="PF08335">
    <property type="entry name" value="GlnD_UR_UTase"/>
    <property type="match status" value="1"/>
</dbReference>
<dbReference type="CDD" id="cd00077">
    <property type="entry name" value="HDc"/>
    <property type="match status" value="1"/>
</dbReference>
<dbReference type="InterPro" id="IPR045865">
    <property type="entry name" value="ACT-like_dom_sf"/>
</dbReference>
<keyword evidence="3" id="KW-0677">Repeat</keyword>
<feature type="domain" description="HD" evidence="8">
    <location>
        <begin position="451"/>
        <end position="573"/>
    </location>
</feature>
<keyword evidence="1" id="KW-0808">Transferase</keyword>
<gene>
    <name evidence="9" type="ORF">METZ01_LOCUS25481</name>
</gene>
<keyword evidence="2" id="KW-0548">Nucleotidyltransferase</keyword>
<protein>
    <recommendedName>
        <fullName evidence="10">ACT domain-containing protein</fullName>
    </recommendedName>
</protein>
<dbReference type="InterPro" id="IPR002912">
    <property type="entry name" value="ACT_dom"/>
</dbReference>
<dbReference type="SMART" id="SM00471">
    <property type="entry name" value="HDc"/>
    <property type="match status" value="1"/>
</dbReference>
<evidence type="ECO:0000313" key="9">
    <source>
        <dbReference type="EMBL" id="SUZ72627.1"/>
    </source>
</evidence>
<dbReference type="CDD" id="cd05401">
    <property type="entry name" value="NT_GlnE_GlnD_like"/>
    <property type="match status" value="1"/>
</dbReference>
<keyword evidence="4" id="KW-0378">Hydrolase</keyword>
<reference evidence="9" key="1">
    <citation type="submission" date="2018-05" db="EMBL/GenBank/DDBJ databases">
        <authorList>
            <person name="Lanie J.A."/>
            <person name="Ng W.-L."/>
            <person name="Kazmierczak K.M."/>
            <person name="Andrzejewski T.M."/>
            <person name="Davidsen T.M."/>
            <person name="Wayne K.J."/>
            <person name="Tettelin H."/>
            <person name="Glass J.I."/>
            <person name="Rusch D."/>
            <person name="Podicherti R."/>
            <person name="Tsui H.-C.T."/>
            <person name="Winkler M.E."/>
        </authorList>
    </citation>
    <scope>NUCLEOTIDE SEQUENCE</scope>
</reference>
<dbReference type="SUPFAM" id="SSF109604">
    <property type="entry name" value="HD-domain/PDEase-like"/>
    <property type="match status" value="1"/>
</dbReference>
<accession>A0A381Q3D5</accession>
<evidence type="ECO:0000256" key="2">
    <source>
        <dbReference type="ARBA" id="ARBA00022695"/>
    </source>
</evidence>
<dbReference type="EMBL" id="UINC01001152">
    <property type="protein sequence ID" value="SUZ72627.1"/>
    <property type="molecule type" value="Genomic_DNA"/>
</dbReference>
<dbReference type="GO" id="GO:0008773">
    <property type="term" value="F:[protein-PII] uridylyltransferase activity"/>
    <property type="evidence" value="ECO:0007669"/>
    <property type="project" value="InterPro"/>
</dbReference>
<dbReference type="NCBIfam" id="TIGR01693">
    <property type="entry name" value="UTase_glnD"/>
    <property type="match status" value="1"/>
</dbReference>
<keyword evidence="5" id="KW-0460">Magnesium</keyword>
<evidence type="ECO:0000259" key="8">
    <source>
        <dbReference type="PROSITE" id="PS51831"/>
    </source>
</evidence>
<dbReference type="InterPro" id="IPR003607">
    <property type="entry name" value="HD/PDEase_dom"/>
</dbReference>
<dbReference type="Pfam" id="PF01966">
    <property type="entry name" value="HD"/>
    <property type="match status" value="1"/>
</dbReference>
<evidence type="ECO:0000256" key="4">
    <source>
        <dbReference type="ARBA" id="ARBA00022801"/>
    </source>
</evidence>
<sequence length="870" mass="101381">MSSNLVLNKQELKLTSIRSSKSADKDFAIWLENRKSGVSGIQNFLRRRSQNTDNLISSIWETSNLSEKKDISLFAVGGYGRQELHPYSDIDLLILYKGKLNKNRRNGIESFISQLWDLELNVGHSVRSQFEEEEIIYSDLQAFTNLLESRFLFGDENMQLLPNQIIEKKNIWKKERFLLNKLKEQEQRHNKFDNTEYNIEPNIKSSPGGLRDMHVINWLMLNYSRKNHRLKNLDRIVSGAERKELNKSKLWLWTLRYILHKEAGREEDRLLLNYQVSVAKKLFPSIKNSNAAAEKLMHRYFRSALNISEINATTIQKFKESLIRPKKSKVDLKDKDFRVKNNLIELKNLEAFKKSPSLMLEVFVKLCENPQITGIHSDTLKKLKENRGLIDSSFRKKKKNIDLFMKLIRSPRLMVTQLEQMKQLGILGKYLPEFGRVTGQMQYDLFHIYTVDAHTLQVLRNMRRLFLGTSKETYPFASELTKKLPKLEILYIAGLYHDIGKGRGKDHSGLGTKIVKRFCDRHKLTKKDSALIEWLVQNHLKMSITSQKEDLSNPKVISSFSDVVGNEEKLNYLYCLTVSDISATNPNLWNSWNESLLNDLYFKTLNNINFKEEFNKFSKKETEKLINSIPKRYQLKVKELWRNFYPSYFESHPAQLIRDQSLIIAKRKTKSVAKFFYKNSSFKTDSLMVYTKDRINVLGTIVGELDSQNISVLDASLYGTKDGYCLDHIIVSDQKGDPLKIGKDQIKEIESKIINSLAEEKLNPKLIKKKLPRHFLTLKRDTKIEISHDMKNRWTQLDIKTADRPGLLSSICRVFAKNNAFIKKARISTYGERAEDRFCISSLEETPFLKKPALDKLISDLRESLDPKNY</sequence>
<dbReference type="Gene3D" id="1.10.3090.10">
    <property type="entry name" value="cca-adding enzyme, domain 2"/>
    <property type="match status" value="1"/>
</dbReference>
<name>A0A381Q3D5_9ZZZZ</name>
<dbReference type="InterPro" id="IPR002934">
    <property type="entry name" value="Polymerase_NTP_transf_dom"/>
</dbReference>
<dbReference type="HAMAP" id="MF_00277">
    <property type="entry name" value="PII_uridylyl_transf"/>
    <property type="match status" value="1"/>
</dbReference>